<sequence length="116" mass="13295">MLADRELDDRVRVEVQDQRIVLEGALLRQEQELVERMLTRFQQRFSTSLPVDNQISALSRTLPFEIAQITSGPMGSVITQDGQRLFVGDELDGLRLVAIDDHKVVFKGHQDYEVAW</sequence>
<gene>
    <name evidence="2" type="ORF">EKK97_09740</name>
</gene>
<proteinExistence type="predicted"/>
<feature type="domain" description="YscD-like Bon-like" evidence="1">
    <location>
        <begin position="1"/>
        <end position="55"/>
    </location>
</feature>
<evidence type="ECO:0000313" key="3">
    <source>
        <dbReference type="Proteomes" id="UP000464013"/>
    </source>
</evidence>
<reference evidence="2 3" key="1">
    <citation type="submission" date="2019-01" db="EMBL/GenBank/DDBJ databases">
        <title>Complete genome of a denitifying bacterium Halomons sp. BC-M4-5.</title>
        <authorList>
            <person name="Wang L."/>
            <person name="Shao Z."/>
        </authorList>
    </citation>
    <scope>NUCLEOTIDE SEQUENCE [LARGE SCALE GENOMIC DNA]</scope>
    <source>
        <strain evidence="2 3">BC-M4-5</strain>
    </source>
</reference>
<accession>A0A6I6SPS0</accession>
<dbReference type="Pfam" id="PF21934">
    <property type="entry name" value="Yop-YscD_ppl_3rd"/>
    <property type="match status" value="1"/>
</dbReference>
<dbReference type="AlphaFoldDB" id="A0A6I6SPS0"/>
<dbReference type="KEGG" id="htx:EKK97_09740"/>
<evidence type="ECO:0000313" key="2">
    <source>
        <dbReference type="EMBL" id="QHC49830.1"/>
    </source>
</evidence>
<organism evidence="2 3">
    <name type="scientific">Billgrantia tianxiuensis</name>
    <dbReference type="NCBI Taxonomy" id="2497861"/>
    <lineage>
        <taxon>Bacteria</taxon>
        <taxon>Pseudomonadati</taxon>
        <taxon>Pseudomonadota</taxon>
        <taxon>Gammaproteobacteria</taxon>
        <taxon>Oceanospirillales</taxon>
        <taxon>Halomonadaceae</taxon>
        <taxon>Billgrantia</taxon>
    </lineage>
</organism>
<dbReference type="InterPro" id="IPR053946">
    <property type="entry name" value="YscD_ppl_3rd"/>
</dbReference>
<keyword evidence="3" id="KW-1185">Reference proteome</keyword>
<dbReference type="EMBL" id="CP035042">
    <property type="protein sequence ID" value="QHC49830.1"/>
    <property type="molecule type" value="Genomic_DNA"/>
</dbReference>
<name>A0A6I6SPS0_9GAMM</name>
<protein>
    <recommendedName>
        <fullName evidence="1">YscD-like Bon-like domain-containing protein</fullName>
    </recommendedName>
</protein>
<evidence type="ECO:0000259" key="1">
    <source>
        <dbReference type="Pfam" id="PF21934"/>
    </source>
</evidence>
<dbReference type="Proteomes" id="UP000464013">
    <property type="component" value="Chromosome"/>
</dbReference>